<reference evidence="2" key="1">
    <citation type="submission" date="2020-11" db="EMBL/GenBank/DDBJ databases">
        <authorList>
            <consortium name="DOE Joint Genome Institute"/>
            <person name="Ahrendt S."/>
            <person name="Riley R."/>
            <person name="Andreopoulos W."/>
            <person name="Labutti K."/>
            <person name="Pangilinan J."/>
            <person name="Ruiz-Duenas F.J."/>
            <person name="Barrasa J.M."/>
            <person name="Sanchez-Garcia M."/>
            <person name="Camarero S."/>
            <person name="Miyauchi S."/>
            <person name="Serrano A."/>
            <person name="Linde D."/>
            <person name="Babiker R."/>
            <person name="Drula E."/>
            <person name="Ayuso-Fernandez I."/>
            <person name="Pacheco R."/>
            <person name="Padilla G."/>
            <person name="Ferreira P."/>
            <person name="Barriuso J."/>
            <person name="Kellner H."/>
            <person name="Castanera R."/>
            <person name="Alfaro M."/>
            <person name="Ramirez L."/>
            <person name="Pisabarro A.G."/>
            <person name="Kuo A."/>
            <person name="Tritt A."/>
            <person name="Lipzen A."/>
            <person name="He G."/>
            <person name="Yan M."/>
            <person name="Ng V."/>
            <person name="Cullen D."/>
            <person name="Martin F."/>
            <person name="Rosso M.-N."/>
            <person name="Henrissat B."/>
            <person name="Hibbett D."/>
            <person name="Martinez A.T."/>
            <person name="Grigoriev I.V."/>
        </authorList>
    </citation>
    <scope>NUCLEOTIDE SEQUENCE</scope>
    <source>
        <strain evidence="2">CIRM-BRFM 674</strain>
    </source>
</reference>
<gene>
    <name evidence="2" type="ORF">BDN70DRAFT_870684</name>
</gene>
<name>A0A9P6D006_9AGAR</name>
<comment type="caution">
    <text evidence="2">The sequence shown here is derived from an EMBL/GenBank/DDBJ whole genome shotgun (WGS) entry which is preliminary data.</text>
</comment>
<organism evidence="2 3">
    <name type="scientific">Pholiota conissans</name>
    <dbReference type="NCBI Taxonomy" id="109636"/>
    <lineage>
        <taxon>Eukaryota</taxon>
        <taxon>Fungi</taxon>
        <taxon>Dikarya</taxon>
        <taxon>Basidiomycota</taxon>
        <taxon>Agaricomycotina</taxon>
        <taxon>Agaricomycetes</taxon>
        <taxon>Agaricomycetidae</taxon>
        <taxon>Agaricales</taxon>
        <taxon>Agaricineae</taxon>
        <taxon>Strophariaceae</taxon>
        <taxon>Pholiota</taxon>
    </lineage>
</organism>
<evidence type="ECO:0000256" key="1">
    <source>
        <dbReference type="SAM" id="Phobius"/>
    </source>
</evidence>
<proteinExistence type="predicted"/>
<protein>
    <submittedName>
        <fullName evidence="2">Uncharacterized protein</fullName>
    </submittedName>
</protein>
<evidence type="ECO:0000313" key="3">
    <source>
        <dbReference type="Proteomes" id="UP000807469"/>
    </source>
</evidence>
<sequence>MMYTDAYFASLPRTASGDESMTAQTNAREACLLIIFLNLLISIKVWIHSMRDVAGL</sequence>
<feature type="transmembrane region" description="Helical" evidence="1">
    <location>
        <begin position="30"/>
        <end position="47"/>
    </location>
</feature>
<keyword evidence="3" id="KW-1185">Reference proteome</keyword>
<dbReference type="AlphaFoldDB" id="A0A9P6D006"/>
<keyword evidence="1" id="KW-0812">Transmembrane</keyword>
<keyword evidence="1" id="KW-0472">Membrane</keyword>
<accession>A0A9P6D006</accession>
<dbReference type="Proteomes" id="UP000807469">
    <property type="component" value="Unassembled WGS sequence"/>
</dbReference>
<evidence type="ECO:0000313" key="2">
    <source>
        <dbReference type="EMBL" id="KAF9485797.1"/>
    </source>
</evidence>
<dbReference type="EMBL" id="MU155133">
    <property type="protein sequence ID" value="KAF9485797.1"/>
    <property type="molecule type" value="Genomic_DNA"/>
</dbReference>
<keyword evidence="1" id="KW-1133">Transmembrane helix</keyword>